<reference evidence="1" key="1">
    <citation type="submission" date="2018-05" db="EMBL/GenBank/DDBJ databases">
        <authorList>
            <person name="Lanie J.A."/>
            <person name="Ng W.-L."/>
            <person name="Kazmierczak K.M."/>
            <person name="Andrzejewski T.M."/>
            <person name="Davidsen T.M."/>
            <person name="Wayne K.J."/>
            <person name="Tettelin H."/>
            <person name="Glass J.I."/>
            <person name="Rusch D."/>
            <person name="Podicherti R."/>
            <person name="Tsui H.-C.T."/>
            <person name="Winkler M.E."/>
        </authorList>
    </citation>
    <scope>NUCLEOTIDE SEQUENCE</scope>
</reference>
<accession>A0A383A2G2</accession>
<sequence length="29" mass="3546">MENNVNKTKFFCLFWVHPLTNNQFDTIFP</sequence>
<dbReference type="AlphaFoldDB" id="A0A383A2G2"/>
<proteinExistence type="predicted"/>
<name>A0A383A2G2_9ZZZZ</name>
<gene>
    <name evidence="1" type="ORF">METZ01_LOCUS454677</name>
</gene>
<evidence type="ECO:0000313" key="1">
    <source>
        <dbReference type="EMBL" id="SVE01823.1"/>
    </source>
</evidence>
<organism evidence="1">
    <name type="scientific">marine metagenome</name>
    <dbReference type="NCBI Taxonomy" id="408172"/>
    <lineage>
        <taxon>unclassified sequences</taxon>
        <taxon>metagenomes</taxon>
        <taxon>ecological metagenomes</taxon>
    </lineage>
</organism>
<dbReference type="EMBL" id="UINC01188549">
    <property type="protein sequence ID" value="SVE01823.1"/>
    <property type="molecule type" value="Genomic_DNA"/>
</dbReference>
<feature type="non-terminal residue" evidence="1">
    <location>
        <position position="29"/>
    </location>
</feature>
<protein>
    <submittedName>
        <fullName evidence="1">Uncharacterized protein</fullName>
    </submittedName>
</protein>